<name>F0SKG2_RUBBR</name>
<evidence type="ECO:0008006" key="4">
    <source>
        <dbReference type="Google" id="ProtNLM"/>
    </source>
</evidence>
<protein>
    <recommendedName>
        <fullName evidence="4">Lipoprotein</fullName>
    </recommendedName>
</protein>
<dbReference type="HOGENOM" id="CLU_2809801_0_0_0"/>
<dbReference type="AlphaFoldDB" id="F0SKG2"/>
<feature type="chain" id="PRO_5003256402" description="Lipoprotein" evidence="1">
    <location>
        <begin position="23"/>
        <end position="67"/>
    </location>
</feature>
<evidence type="ECO:0000313" key="2">
    <source>
        <dbReference type="EMBL" id="ADY61943.1"/>
    </source>
</evidence>
<feature type="signal peptide" evidence="1">
    <location>
        <begin position="1"/>
        <end position="22"/>
    </location>
</feature>
<accession>F0SKG2</accession>
<gene>
    <name evidence="2" type="ordered locus">Plabr_4370</name>
</gene>
<dbReference type="PROSITE" id="PS51257">
    <property type="entry name" value="PROKAR_LIPOPROTEIN"/>
    <property type="match status" value="1"/>
</dbReference>
<keyword evidence="1" id="KW-0732">Signal</keyword>
<proteinExistence type="predicted"/>
<sequence length="67" mass="7372">MKSLVRHLAVLSLLGLAGLCGCATPDYLLPQGFSSTYQHAVSEMFQRQSLMYSPSHQAGDVYQLPEK</sequence>
<dbReference type="EMBL" id="CP002546">
    <property type="protein sequence ID" value="ADY61943.1"/>
    <property type="molecule type" value="Genomic_DNA"/>
</dbReference>
<reference evidence="3" key="1">
    <citation type="submission" date="2011-02" db="EMBL/GenBank/DDBJ databases">
        <title>The complete genome of Planctomyces brasiliensis DSM 5305.</title>
        <authorList>
            <person name="Lucas S."/>
            <person name="Copeland A."/>
            <person name="Lapidus A."/>
            <person name="Bruce D."/>
            <person name="Goodwin L."/>
            <person name="Pitluck S."/>
            <person name="Kyrpides N."/>
            <person name="Mavromatis K."/>
            <person name="Pagani I."/>
            <person name="Ivanova N."/>
            <person name="Ovchinnikova G."/>
            <person name="Lu M."/>
            <person name="Detter J.C."/>
            <person name="Han C."/>
            <person name="Land M."/>
            <person name="Hauser L."/>
            <person name="Markowitz V."/>
            <person name="Cheng J.-F."/>
            <person name="Hugenholtz P."/>
            <person name="Woyke T."/>
            <person name="Wu D."/>
            <person name="Tindall B."/>
            <person name="Pomrenke H.G."/>
            <person name="Brambilla E."/>
            <person name="Klenk H.-P."/>
            <person name="Eisen J.A."/>
        </authorList>
    </citation>
    <scope>NUCLEOTIDE SEQUENCE [LARGE SCALE GENOMIC DNA]</scope>
    <source>
        <strain evidence="3">ATCC 49424 / DSM 5305 / JCM 21570 / NBRC 103401 / IFAM 1448</strain>
    </source>
</reference>
<dbReference type="Proteomes" id="UP000006860">
    <property type="component" value="Chromosome"/>
</dbReference>
<evidence type="ECO:0000256" key="1">
    <source>
        <dbReference type="SAM" id="SignalP"/>
    </source>
</evidence>
<evidence type="ECO:0000313" key="3">
    <source>
        <dbReference type="Proteomes" id="UP000006860"/>
    </source>
</evidence>
<organism evidence="2 3">
    <name type="scientific">Rubinisphaera brasiliensis (strain ATCC 49424 / DSM 5305 / JCM 21570 / IAM 15109 / NBRC 103401 / IFAM 1448)</name>
    <name type="common">Planctomyces brasiliensis</name>
    <dbReference type="NCBI Taxonomy" id="756272"/>
    <lineage>
        <taxon>Bacteria</taxon>
        <taxon>Pseudomonadati</taxon>
        <taxon>Planctomycetota</taxon>
        <taxon>Planctomycetia</taxon>
        <taxon>Planctomycetales</taxon>
        <taxon>Planctomycetaceae</taxon>
        <taxon>Rubinisphaera</taxon>
    </lineage>
</organism>
<keyword evidence="3" id="KW-1185">Reference proteome</keyword>
<dbReference type="KEGG" id="pbs:Plabr_4370"/>